<feature type="domain" description="SRCR" evidence="5">
    <location>
        <begin position="149"/>
        <end position="252"/>
    </location>
</feature>
<dbReference type="InterPro" id="IPR036772">
    <property type="entry name" value="SRCR-like_dom_sf"/>
</dbReference>
<protein>
    <recommendedName>
        <fullName evidence="5">SRCR domain-containing protein</fullName>
    </recommendedName>
</protein>
<evidence type="ECO:0000256" key="1">
    <source>
        <dbReference type="ARBA" id="ARBA00023157"/>
    </source>
</evidence>
<organism evidence="6 7">
    <name type="scientific">Holothuria leucospilota</name>
    <name type="common">Black long sea cucumber</name>
    <name type="synonym">Mertensiothuria leucospilota</name>
    <dbReference type="NCBI Taxonomy" id="206669"/>
    <lineage>
        <taxon>Eukaryota</taxon>
        <taxon>Metazoa</taxon>
        <taxon>Echinodermata</taxon>
        <taxon>Eleutherozoa</taxon>
        <taxon>Echinozoa</taxon>
        <taxon>Holothuroidea</taxon>
        <taxon>Aspidochirotacea</taxon>
        <taxon>Aspidochirotida</taxon>
        <taxon>Holothuriidae</taxon>
        <taxon>Holothuria</taxon>
    </lineage>
</organism>
<keyword evidence="4" id="KW-0732">Signal</keyword>
<dbReference type="Pfam" id="PF00530">
    <property type="entry name" value="SRCR"/>
    <property type="match status" value="1"/>
</dbReference>
<feature type="disulfide bond" evidence="2">
    <location>
        <begin position="222"/>
        <end position="232"/>
    </location>
</feature>
<dbReference type="GO" id="GO:0016020">
    <property type="term" value="C:membrane"/>
    <property type="evidence" value="ECO:0007669"/>
    <property type="project" value="InterPro"/>
</dbReference>
<sequence length="402" mass="45124">MTYCLFQGMVIILFFRTIKSSSYSLENSTRPHVSLYLLNDNKVMVDLGDGTPWRTIRTSRNQYQLGSVMCRELGLGPPILPGYISDPNFDFHGNFIEADAFLCTGWEPELSECLWTMINESISEQRWLNYSKYFMQVNCLPPQAEEFSVFLQKDLSSKNFGIPLIFFEGRWGPLCPRKSSADQYNINHVLCKQLGFSRANDFPYSYIVDVVYWPPLPLNVLCTGEEQSIQQCEHSSNTHSQMCDSFTRISCGPYDSNVNINAVGGGRGAILHHQKRYSAYRLDVTTPAIAVPDESTNIGLSVLILCVIIVVGGCILCSIFALCVKLLRTPAPTQTHHATNHVSQTTEAIRISPLQPLEDNRGHYITDVPPQYPIANPVLDPELPTYEEAMKSSTSLSNITVL</sequence>
<evidence type="ECO:0000256" key="2">
    <source>
        <dbReference type="PROSITE-ProRule" id="PRU00196"/>
    </source>
</evidence>
<comment type="caution">
    <text evidence="2">Lacks conserved residue(s) required for the propagation of feature annotation.</text>
</comment>
<keyword evidence="7" id="KW-1185">Reference proteome</keyword>
<name>A0A9Q1CCI3_HOLLE</name>
<dbReference type="Proteomes" id="UP001152320">
    <property type="component" value="Chromosome 5"/>
</dbReference>
<evidence type="ECO:0000259" key="5">
    <source>
        <dbReference type="PROSITE" id="PS50287"/>
    </source>
</evidence>
<feature type="disulfide bond" evidence="2">
    <location>
        <begin position="103"/>
        <end position="113"/>
    </location>
</feature>
<dbReference type="SMART" id="SM00202">
    <property type="entry name" value="SR"/>
    <property type="match status" value="1"/>
</dbReference>
<dbReference type="AlphaFoldDB" id="A0A9Q1CCI3"/>
<accession>A0A9Q1CCI3</accession>
<evidence type="ECO:0000256" key="4">
    <source>
        <dbReference type="SAM" id="SignalP"/>
    </source>
</evidence>
<dbReference type="PANTHER" id="PTHR48071:SF18">
    <property type="entry name" value="DELETED IN MALIGNANT BRAIN TUMORS 1 PROTEIN-RELATED"/>
    <property type="match status" value="1"/>
</dbReference>
<keyword evidence="3" id="KW-1133">Transmembrane helix</keyword>
<dbReference type="InterPro" id="IPR001190">
    <property type="entry name" value="SRCR"/>
</dbReference>
<keyword evidence="3" id="KW-0472">Membrane</keyword>
<keyword evidence="1 2" id="KW-1015">Disulfide bond</keyword>
<dbReference type="PANTHER" id="PTHR48071">
    <property type="entry name" value="SRCR DOMAIN-CONTAINING PROTEIN"/>
    <property type="match status" value="1"/>
</dbReference>
<comment type="caution">
    <text evidence="6">The sequence shown here is derived from an EMBL/GenBank/DDBJ whole genome shotgun (WGS) entry which is preliminary data.</text>
</comment>
<proteinExistence type="predicted"/>
<keyword evidence="3" id="KW-0812">Transmembrane</keyword>
<feature type="domain" description="SRCR" evidence="5">
    <location>
        <begin position="23"/>
        <end position="140"/>
    </location>
</feature>
<reference evidence="6" key="1">
    <citation type="submission" date="2021-10" db="EMBL/GenBank/DDBJ databases">
        <title>Tropical sea cucumber genome reveals ecological adaptation and Cuvierian tubules defense mechanism.</title>
        <authorList>
            <person name="Chen T."/>
        </authorList>
    </citation>
    <scope>NUCLEOTIDE SEQUENCE</scope>
    <source>
        <strain evidence="6">Nanhai2018</strain>
        <tissue evidence="6">Muscle</tissue>
    </source>
</reference>
<dbReference type="Gene3D" id="3.10.250.10">
    <property type="entry name" value="SRCR-like domain"/>
    <property type="match status" value="1"/>
</dbReference>
<dbReference type="EMBL" id="JAIZAY010000005">
    <property type="protein sequence ID" value="KAJ8042049.1"/>
    <property type="molecule type" value="Genomic_DNA"/>
</dbReference>
<dbReference type="PROSITE" id="PS50287">
    <property type="entry name" value="SRCR_2"/>
    <property type="match status" value="2"/>
</dbReference>
<feature type="chain" id="PRO_5040496422" description="SRCR domain-containing protein" evidence="4">
    <location>
        <begin position="21"/>
        <end position="402"/>
    </location>
</feature>
<feature type="signal peptide" evidence="4">
    <location>
        <begin position="1"/>
        <end position="20"/>
    </location>
</feature>
<evidence type="ECO:0000313" key="7">
    <source>
        <dbReference type="Proteomes" id="UP001152320"/>
    </source>
</evidence>
<feature type="transmembrane region" description="Helical" evidence="3">
    <location>
        <begin position="298"/>
        <end position="324"/>
    </location>
</feature>
<gene>
    <name evidence="6" type="ORF">HOLleu_13016</name>
</gene>
<evidence type="ECO:0000313" key="6">
    <source>
        <dbReference type="EMBL" id="KAJ8042049.1"/>
    </source>
</evidence>
<evidence type="ECO:0000256" key="3">
    <source>
        <dbReference type="SAM" id="Phobius"/>
    </source>
</evidence>
<dbReference type="SUPFAM" id="SSF56487">
    <property type="entry name" value="SRCR-like"/>
    <property type="match status" value="2"/>
</dbReference>